<organism evidence="1 2">
    <name type="scientific">Trichothecium roseum</name>
    <dbReference type="NCBI Taxonomy" id="47278"/>
    <lineage>
        <taxon>Eukaryota</taxon>
        <taxon>Fungi</taxon>
        <taxon>Dikarya</taxon>
        <taxon>Ascomycota</taxon>
        <taxon>Pezizomycotina</taxon>
        <taxon>Sordariomycetes</taxon>
        <taxon>Hypocreomycetidae</taxon>
        <taxon>Hypocreales</taxon>
        <taxon>Hypocreales incertae sedis</taxon>
        <taxon>Trichothecium</taxon>
    </lineage>
</organism>
<reference evidence="1" key="1">
    <citation type="submission" date="2022-10" db="EMBL/GenBank/DDBJ databases">
        <title>Complete Genome of Trichothecium roseum strain YXFP-22015, a Plant Pathogen Isolated from Citrus.</title>
        <authorList>
            <person name="Wang Y."/>
            <person name="Zhu L."/>
        </authorList>
    </citation>
    <scope>NUCLEOTIDE SEQUENCE</scope>
    <source>
        <strain evidence="1">YXFP-22015</strain>
    </source>
</reference>
<evidence type="ECO:0000313" key="2">
    <source>
        <dbReference type="Proteomes" id="UP001163324"/>
    </source>
</evidence>
<name>A0ACC0UVI4_9HYPO</name>
<evidence type="ECO:0000313" key="1">
    <source>
        <dbReference type="EMBL" id="KAI9898122.1"/>
    </source>
</evidence>
<protein>
    <submittedName>
        <fullName evidence="1">Uncharacterized protein</fullName>
    </submittedName>
</protein>
<sequence>MHAPGSRALSTVALATRAPRCRVKVNLDIGGHEKPAQVSTPHRLRISSRSVPRQRCGFHTSSRCASTAAPSPTAPAGTGEGEGRRTPNESTTSFTEQNEAGQADETLVDNEIFGTRTPRLSGSNSIKNRVARKRVQSPLPPVQLPKHFLEENVYVERKLFEHYPLPKALRDDLKGNKIASIANLTDANKNSRQKNTTRARSSIELYFDYALEELLSFENKLFDLFDRDDVSDFLRTEEGVSAVDKYARLQEMIEDVSSHLSEALQPSLGARAEYKARPFWWWNLLRDLDPQTQLFTGSPMAIKRQISQQIATALTFEYPLAHSIADLPVDVFEAILMAVNQDMSIEAPDNLDAKVARRPINILSLSGYSGSAVCESVGKYVAEGANYDLIHINAHDLSYMVGEYLGQDLAYTRGPVSTLGYRVAEINGKVAKEPAIVANTVAEDADDSDSSMFSVRTSGSWEEELQKIKQGSIDCFSKWDQLKIDKILEHIITAADTKRGPEGNMKPVILHIHDFVELSMVLEGSMILSRLRALVDASWHRGRKIVILGTSASKDPSEEYQKMVRELSCTDFVVTRHIDPSRGLKMSPSPKTDKPTTLQQSDFFRENIANINRVIRNLAPGRDIGVINPQSPTRFCNMLRVLGSYKSTSKMDFLSNSIMPLPEVYRIAQSFVARASAESKDTPEKLAVKCIGERLLVNPLRVPPGQDFETEGTYSQKSTETSRSAEDGKTRGGLKLTGLNEYEKRVSSGHIDREKLTVTFDDVHAPKETISALKLLTSLALVRPDAFSYGVLAHDKITGCLLYGPPGTGKTMLAKAVAKESGANMLEISGASINDKWVGEAEKLIRAVFTLAKKLSPCVVFIDEADSLLANRSMFSSRASHREHINQFLKEWDGMEETHAFIMVATNRPFDLDDAVLRRLPRKILVDQPTRDDRAAILRLLLKSEKTDGTVSLDAIADRTPYYSGSDLKNLCVTAAMCAVEEENLDAAAHAGPDPYQYPERRVLTEKHFESALRQVPASISENMASLRLIRRFDEEYGSRRRSGKKGMGFGDIGTKRTGEETKIRPGGL</sequence>
<gene>
    <name evidence="1" type="ORF">N3K66_006482</name>
</gene>
<dbReference type="Proteomes" id="UP001163324">
    <property type="component" value="Chromosome 6"/>
</dbReference>
<dbReference type="EMBL" id="CM047945">
    <property type="protein sequence ID" value="KAI9898122.1"/>
    <property type="molecule type" value="Genomic_DNA"/>
</dbReference>
<comment type="caution">
    <text evidence="1">The sequence shown here is derived from an EMBL/GenBank/DDBJ whole genome shotgun (WGS) entry which is preliminary data.</text>
</comment>
<proteinExistence type="predicted"/>
<accession>A0ACC0UVI4</accession>
<keyword evidence="2" id="KW-1185">Reference proteome</keyword>